<proteinExistence type="predicted"/>
<name>A0A853AKX9_9PSEU</name>
<evidence type="ECO:0000313" key="2">
    <source>
        <dbReference type="Proteomes" id="UP000587002"/>
    </source>
</evidence>
<gene>
    <name evidence="1" type="ORF">HNR68_002339</name>
</gene>
<organism evidence="1 2">
    <name type="scientific">Saccharopolyspora hordei</name>
    <dbReference type="NCBI Taxonomy" id="1838"/>
    <lineage>
        <taxon>Bacteria</taxon>
        <taxon>Bacillati</taxon>
        <taxon>Actinomycetota</taxon>
        <taxon>Actinomycetes</taxon>
        <taxon>Pseudonocardiales</taxon>
        <taxon>Pseudonocardiaceae</taxon>
        <taxon>Saccharopolyspora</taxon>
    </lineage>
</organism>
<keyword evidence="2" id="KW-1185">Reference proteome</keyword>
<dbReference type="Proteomes" id="UP000587002">
    <property type="component" value="Unassembled WGS sequence"/>
</dbReference>
<dbReference type="EMBL" id="JACCFJ010000001">
    <property type="protein sequence ID" value="NYI83709.1"/>
    <property type="molecule type" value="Genomic_DNA"/>
</dbReference>
<reference evidence="1 2" key="1">
    <citation type="submission" date="2020-07" db="EMBL/GenBank/DDBJ databases">
        <title>Sequencing the genomes of 1000 actinobacteria strains.</title>
        <authorList>
            <person name="Klenk H.-P."/>
        </authorList>
    </citation>
    <scope>NUCLEOTIDE SEQUENCE [LARGE SCALE GENOMIC DNA]</scope>
    <source>
        <strain evidence="1 2">DSM 44065</strain>
    </source>
</reference>
<evidence type="ECO:0000313" key="1">
    <source>
        <dbReference type="EMBL" id="NYI83709.1"/>
    </source>
</evidence>
<accession>A0A853AKX9</accession>
<sequence length="158" mass="16940">MAEGDGGTYQPVDQRAIDAMRMTPGFTGFVGDAVNLMTRAMDNAALAQAQSAVGSMRVEPDKVDELGRFFDDEARALEKEAEKLQEVAFTSPPGSDPVSTQATMAYNQVAAGDDRSAYENLMKLAALFKKASLDLHDSARQNRLDDQNAADSFGGNIA</sequence>
<evidence type="ECO:0008006" key="3">
    <source>
        <dbReference type="Google" id="ProtNLM"/>
    </source>
</evidence>
<dbReference type="RefSeq" id="WP_179720369.1">
    <property type="nucleotide sequence ID" value="NZ_BAABFH010000001.1"/>
</dbReference>
<comment type="caution">
    <text evidence="1">The sequence shown here is derived from an EMBL/GenBank/DDBJ whole genome shotgun (WGS) entry which is preliminary data.</text>
</comment>
<protein>
    <recommendedName>
        <fullName evidence="3">PE domain-containing protein</fullName>
    </recommendedName>
</protein>
<dbReference type="AlphaFoldDB" id="A0A853AKX9"/>